<dbReference type="Pfam" id="PF07364">
    <property type="entry name" value="DUF1485"/>
    <property type="match status" value="1"/>
</dbReference>
<dbReference type="InterPro" id="IPR010799">
    <property type="entry name" value="MlrC_C"/>
</dbReference>
<dbReference type="InParanoid" id="A0A1C4ZSF0"/>
<evidence type="ECO:0000259" key="1">
    <source>
        <dbReference type="Pfam" id="PF07171"/>
    </source>
</evidence>
<proteinExistence type="predicted"/>
<feature type="domain" description="Microcystin LR degradation protein MlrC C-terminal" evidence="1">
    <location>
        <begin position="299"/>
        <end position="471"/>
    </location>
</feature>
<dbReference type="InterPro" id="IPR009197">
    <property type="entry name" value="MlrC"/>
</dbReference>
<organism evidence="3 4">
    <name type="scientific">Micromonospora echinospora</name>
    <name type="common">Micromonospora purpurea</name>
    <dbReference type="NCBI Taxonomy" id="1877"/>
    <lineage>
        <taxon>Bacteria</taxon>
        <taxon>Bacillati</taxon>
        <taxon>Actinomycetota</taxon>
        <taxon>Actinomycetes</taxon>
        <taxon>Micromonosporales</taxon>
        <taxon>Micromonosporaceae</taxon>
        <taxon>Micromonospora</taxon>
    </lineage>
</organism>
<dbReference type="PIRSF" id="PIRSF012702">
    <property type="entry name" value="UCP012702"/>
    <property type="match status" value="1"/>
</dbReference>
<dbReference type="Proteomes" id="UP000198253">
    <property type="component" value="Chromosome I"/>
</dbReference>
<dbReference type="OrthoDB" id="9815420at2"/>
<evidence type="ECO:0000259" key="2">
    <source>
        <dbReference type="Pfam" id="PF07364"/>
    </source>
</evidence>
<protein>
    <submittedName>
        <fullName evidence="3">Microcystin degradation protein MlrC, contains DUF1485 domain</fullName>
    </submittedName>
</protein>
<evidence type="ECO:0000313" key="3">
    <source>
        <dbReference type="EMBL" id="SCF35691.1"/>
    </source>
</evidence>
<gene>
    <name evidence="3" type="ORF">GA0070618_5681</name>
</gene>
<dbReference type="InterPro" id="IPR015995">
    <property type="entry name" value="MlrC_N"/>
</dbReference>
<dbReference type="AlphaFoldDB" id="A0A1C4ZSF0"/>
<sequence>MTRPRAFVAGLVHESSTYMVEVSGPTDLADFDVHSGAELIDEFTGTNTIVGGYLAACGRLGVDPVPGVHARAEPGAAVAPRAAAHLGDQLVAALRTAAPVDVVLLDLHGAGALETGESLDLAVVRAVRAVVGPRVPLAVTVDLHANLPAELVTLVDVLVGFQEYPHTDMAARADLAASLAVGQLTGASRPVVRMRTLPMLLPPSTTWSGPGAWLRDLVREVESEPDVLACTVLHGYPYADTPQARAAVVTVGTPAAAEAANRTVAGALWAHRDRFRIDPVPPERAVATARAAAGRPVVIGDGTDNPGCGAAGDSTYLLTALLDSGLRACLATLHDPATVRACVTAGVGARVEVALGGRHGWASGPPVRATGTVRAITDGRVVQRSMRAGKTLDFGTSVRLSLGDVDVIVASQRRQVLDPEILLLHGVLPDRYDVLAVKSVNHFRAGFATVSDHLLVADAPGPLTREIDSLPRGPATAGLWPMDPDVTFPDLPAVGRPAR</sequence>
<accession>A0A1C4ZSF0</accession>
<feature type="domain" description="Microcystin LR degradation protein MlrC N-terminal" evidence="2">
    <location>
        <begin position="5"/>
        <end position="289"/>
    </location>
</feature>
<evidence type="ECO:0000313" key="4">
    <source>
        <dbReference type="Proteomes" id="UP000198253"/>
    </source>
</evidence>
<dbReference type="Pfam" id="PF07171">
    <property type="entry name" value="MlrC_C"/>
    <property type="match status" value="1"/>
</dbReference>
<dbReference type="RefSeq" id="WP_088984326.1">
    <property type="nucleotide sequence ID" value="NZ_LT607413.1"/>
</dbReference>
<dbReference type="EMBL" id="LT607413">
    <property type="protein sequence ID" value="SCF35691.1"/>
    <property type="molecule type" value="Genomic_DNA"/>
</dbReference>
<name>A0A1C4ZSF0_MICEC</name>
<keyword evidence="4" id="KW-1185">Reference proteome</keyword>
<reference evidence="4" key="1">
    <citation type="submission" date="2016-06" db="EMBL/GenBank/DDBJ databases">
        <authorList>
            <person name="Varghese N."/>
            <person name="Submissions Spin"/>
        </authorList>
    </citation>
    <scope>NUCLEOTIDE SEQUENCE [LARGE SCALE GENOMIC DNA]</scope>
    <source>
        <strain evidence="4">DSM 43816</strain>
    </source>
</reference>